<protein>
    <submittedName>
        <fullName evidence="1">Uncharacterized protein</fullName>
    </submittedName>
</protein>
<sequence>MGVGAPARGRALQENKELAPAKRAGTPQDLRAGGPLPAAGAVRQYTTAVQGPDAKAEAAQTKGPCGSCGRGSAQRLETNKVIVTSVLLGEPCLCLAKDATGVDRT</sequence>
<evidence type="ECO:0000313" key="1">
    <source>
        <dbReference type="EMBL" id="CAN0551271.1"/>
    </source>
</evidence>
<gene>
    <name evidence="1" type="ORF">MRATA1EN22A_LOCUS26230</name>
</gene>
<organism evidence="1 2">
    <name type="scientific">Rangifer tarandus platyrhynchus</name>
    <name type="common">Svalbard reindeer</name>
    <dbReference type="NCBI Taxonomy" id="3082113"/>
    <lineage>
        <taxon>Eukaryota</taxon>
        <taxon>Metazoa</taxon>
        <taxon>Chordata</taxon>
        <taxon>Craniata</taxon>
        <taxon>Vertebrata</taxon>
        <taxon>Euteleostomi</taxon>
        <taxon>Mammalia</taxon>
        <taxon>Eutheria</taxon>
        <taxon>Laurasiatheria</taxon>
        <taxon>Artiodactyla</taxon>
        <taxon>Ruminantia</taxon>
        <taxon>Pecora</taxon>
        <taxon>Cervidae</taxon>
        <taxon>Odocoileinae</taxon>
        <taxon>Rangifer</taxon>
    </lineage>
</organism>
<name>A0AC60A3J9_RANTA</name>
<dbReference type="Proteomes" id="UP001162501">
    <property type="component" value="Chromosome 7"/>
</dbReference>
<reference evidence="1" key="1">
    <citation type="submission" date="2023-05" db="EMBL/GenBank/DDBJ databases">
        <authorList>
            <consortium name="ELIXIR-Norway"/>
        </authorList>
    </citation>
    <scope>NUCLEOTIDE SEQUENCE</scope>
</reference>
<evidence type="ECO:0000313" key="2">
    <source>
        <dbReference type="Proteomes" id="UP001162501"/>
    </source>
</evidence>
<proteinExistence type="predicted"/>
<reference evidence="1" key="2">
    <citation type="submission" date="2025-03" db="EMBL/GenBank/DDBJ databases">
        <authorList>
            <consortium name="ELIXIR-Norway"/>
            <consortium name="Elixir Norway"/>
        </authorList>
    </citation>
    <scope>NUCLEOTIDE SEQUENCE</scope>
</reference>
<accession>A0AC60A3J9</accession>
<dbReference type="EMBL" id="OX596091">
    <property type="protein sequence ID" value="CAN0551271.1"/>
    <property type="molecule type" value="Genomic_DNA"/>
</dbReference>